<name>T1GRS4_MEGSC</name>
<protein>
    <recommendedName>
        <fullName evidence="5">HMG box domain-containing protein</fullName>
    </recommendedName>
</protein>
<reference evidence="6" key="2">
    <citation type="submission" date="2015-06" db="UniProtKB">
        <authorList>
            <consortium name="EnsemblMetazoa"/>
        </authorList>
    </citation>
    <scope>IDENTIFICATION</scope>
</reference>
<dbReference type="PANTHER" id="PTHR45789:SF2">
    <property type="entry name" value="FI18025P1"/>
    <property type="match status" value="1"/>
</dbReference>
<proteinExistence type="predicted"/>
<keyword evidence="2 3" id="KW-0539">Nucleus</keyword>
<dbReference type="Gene3D" id="1.10.30.10">
    <property type="entry name" value="High mobility group box domain"/>
    <property type="match status" value="1"/>
</dbReference>
<reference evidence="7" key="1">
    <citation type="submission" date="2013-02" db="EMBL/GenBank/DDBJ databases">
        <authorList>
            <person name="Hughes D."/>
        </authorList>
    </citation>
    <scope>NUCLEOTIDE SEQUENCE</scope>
    <source>
        <strain>Durham</strain>
        <strain evidence="7">NC isolate 2 -- Noor lab</strain>
    </source>
</reference>
<feature type="DNA-binding region" description="HMG box" evidence="3">
    <location>
        <begin position="134"/>
        <end position="214"/>
    </location>
</feature>
<dbReference type="InterPro" id="IPR051356">
    <property type="entry name" value="SOX/SOX-like_TF"/>
</dbReference>
<evidence type="ECO:0000259" key="5">
    <source>
        <dbReference type="PROSITE" id="PS50118"/>
    </source>
</evidence>
<dbReference type="PROSITE" id="PS50118">
    <property type="entry name" value="HMG_BOX_2"/>
    <property type="match status" value="1"/>
</dbReference>
<dbReference type="SUPFAM" id="SSF47095">
    <property type="entry name" value="HMG-box"/>
    <property type="match status" value="1"/>
</dbReference>
<evidence type="ECO:0000256" key="4">
    <source>
        <dbReference type="SAM" id="MobiDB-lite"/>
    </source>
</evidence>
<evidence type="ECO:0000313" key="7">
    <source>
        <dbReference type="Proteomes" id="UP000015102"/>
    </source>
</evidence>
<dbReference type="PANTHER" id="PTHR45789">
    <property type="entry name" value="FI18025P1"/>
    <property type="match status" value="1"/>
</dbReference>
<dbReference type="EMBL" id="CAQQ02124082">
    <property type="status" value="NOT_ANNOTATED_CDS"/>
    <property type="molecule type" value="Genomic_DNA"/>
</dbReference>
<dbReference type="GO" id="GO:0000978">
    <property type="term" value="F:RNA polymerase II cis-regulatory region sequence-specific DNA binding"/>
    <property type="evidence" value="ECO:0007669"/>
    <property type="project" value="TreeGrafter"/>
</dbReference>
<feature type="region of interest" description="Disordered" evidence="4">
    <location>
        <begin position="87"/>
        <end position="111"/>
    </location>
</feature>
<sequence length="264" mass="30140">MANEEISTFGVQMQTYNFNNNDISAHNRNTIETNRSTDQNPKTITGDDTVSHSVNDDRKGDTNHGGNLSEMIRHLQIIRERLLNNQPISDTNHPQQQQHYPVIPPPPPGSPPSSYFAHELPLIPFLPFLSTIPFDRPSSPITVTCNTTKSTETPLNLSKKPSSLRTWDLSVGPTIGSTSPGARWKSMTNADKQPYYEEQSRLSKLHMEQHPDYRYRPRPKRTCIVDGKKMRISEYKMLMRTRRAEMRSLWGRGESNTETISEGY</sequence>
<dbReference type="InterPro" id="IPR036910">
    <property type="entry name" value="HMG_box_dom_sf"/>
</dbReference>
<accession>T1GRS4</accession>
<feature type="compositionally biased region" description="Pro residues" evidence="4">
    <location>
        <begin position="102"/>
        <end position="111"/>
    </location>
</feature>
<evidence type="ECO:0000256" key="3">
    <source>
        <dbReference type="PROSITE-ProRule" id="PRU00267"/>
    </source>
</evidence>
<dbReference type="GO" id="GO:0045165">
    <property type="term" value="P:cell fate commitment"/>
    <property type="evidence" value="ECO:0007669"/>
    <property type="project" value="TreeGrafter"/>
</dbReference>
<feature type="compositionally biased region" description="Polar residues" evidence="4">
    <location>
        <begin position="29"/>
        <end position="53"/>
    </location>
</feature>
<dbReference type="AlphaFoldDB" id="T1GRS4"/>
<dbReference type="GO" id="GO:0000981">
    <property type="term" value="F:DNA-binding transcription factor activity, RNA polymerase II-specific"/>
    <property type="evidence" value="ECO:0007669"/>
    <property type="project" value="TreeGrafter"/>
</dbReference>
<dbReference type="STRING" id="36166.T1GRS4"/>
<evidence type="ECO:0000256" key="1">
    <source>
        <dbReference type="ARBA" id="ARBA00023125"/>
    </source>
</evidence>
<dbReference type="GO" id="GO:0005634">
    <property type="term" value="C:nucleus"/>
    <property type="evidence" value="ECO:0007669"/>
    <property type="project" value="UniProtKB-UniRule"/>
</dbReference>
<dbReference type="HOGENOM" id="CLU_1054818_0_0_1"/>
<feature type="domain" description="HMG box" evidence="5">
    <location>
        <begin position="134"/>
        <end position="214"/>
    </location>
</feature>
<keyword evidence="7" id="KW-1185">Reference proteome</keyword>
<dbReference type="Proteomes" id="UP000015102">
    <property type="component" value="Unassembled WGS sequence"/>
</dbReference>
<organism evidence="6 7">
    <name type="scientific">Megaselia scalaris</name>
    <name type="common">Humpbacked fly</name>
    <name type="synonym">Phora scalaris</name>
    <dbReference type="NCBI Taxonomy" id="36166"/>
    <lineage>
        <taxon>Eukaryota</taxon>
        <taxon>Metazoa</taxon>
        <taxon>Ecdysozoa</taxon>
        <taxon>Arthropoda</taxon>
        <taxon>Hexapoda</taxon>
        <taxon>Insecta</taxon>
        <taxon>Pterygota</taxon>
        <taxon>Neoptera</taxon>
        <taxon>Endopterygota</taxon>
        <taxon>Diptera</taxon>
        <taxon>Brachycera</taxon>
        <taxon>Muscomorpha</taxon>
        <taxon>Platypezoidea</taxon>
        <taxon>Phoridae</taxon>
        <taxon>Megaseliini</taxon>
        <taxon>Megaselia</taxon>
    </lineage>
</organism>
<dbReference type="InterPro" id="IPR009071">
    <property type="entry name" value="HMG_box_dom"/>
</dbReference>
<feature type="region of interest" description="Disordered" evidence="4">
    <location>
        <begin position="29"/>
        <end position="67"/>
    </location>
</feature>
<dbReference type="Pfam" id="PF00505">
    <property type="entry name" value="HMG_box"/>
    <property type="match status" value="1"/>
</dbReference>
<evidence type="ECO:0000256" key="2">
    <source>
        <dbReference type="ARBA" id="ARBA00023242"/>
    </source>
</evidence>
<dbReference type="EnsemblMetazoa" id="MESCA006364-RA">
    <property type="protein sequence ID" value="MESCA006364-PA"/>
    <property type="gene ID" value="MESCA006364"/>
</dbReference>
<keyword evidence="1 3" id="KW-0238">DNA-binding</keyword>
<evidence type="ECO:0000313" key="6">
    <source>
        <dbReference type="EnsemblMetazoa" id="MESCA006364-PA"/>
    </source>
</evidence>